<feature type="compositionally biased region" description="Basic and acidic residues" evidence="2">
    <location>
        <begin position="183"/>
        <end position="193"/>
    </location>
</feature>
<keyword evidence="5" id="KW-1185">Reference proteome</keyword>
<reference evidence="4 5" key="1">
    <citation type="submission" date="2016-11" db="EMBL/GenBank/DDBJ databases">
        <authorList>
            <person name="Jaros S."/>
            <person name="Januszkiewicz K."/>
            <person name="Wedrychowicz H."/>
        </authorList>
    </citation>
    <scope>NUCLEOTIDE SEQUENCE [LARGE SCALE GENOMIC DNA]</scope>
    <source>
        <strain evidence="4 5">CGMCC 4.2025</strain>
    </source>
</reference>
<evidence type="ECO:0000256" key="2">
    <source>
        <dbReference type="SAM" id="MobiDB-lite"/>
    </source>
</evidence>
<keyword evidence="1" id="KW-0233">DNA recombination</keyword>
<gene>
    <name evidence="4" type="ORF">SAMN05216499_102404</name>
</gene>
<dbReference type="AlphaFoldDB" id="A0A1M6XFR7"/>
<evidence type="ECO:0000313" key="4">
    <source>
        <dbReference type="EMBL" id="SHL04689.1"/>
    </source>
</evidence>
<proteinExistence type="predicted"/>
<dbReference type="GO" id="GO:0015074">
    <property type="term" value="P:DNA integration"/>
    <property type="evidence" value="ECO:0007669"/>
    <property type="project" value="InterPro"/>
</dbReference>
<feature type="region of interest" description="Disordered" evidence="2">
    <location>
        <begin position="167"/>
        <end position="193"/>
    </location>
</feature>
<sequence length="193" mass="20832">MVWTPELLGRYLDAAEGDRLYALFHLVAFRGPRRGEAVGQDWAGVALDRGELTVSKTIVHDGWGLPPISFRDLRHLAATLMHASGADTHTIKETLRHASIQLTSDTYTNLLPELDRQVAEKAARLVPRAADKAAPRTSGLTSGSHALTKEDLLPLAKPGLGADAQVNRHMHGPGLGGAAGTRTQDRRIMSPLL</sequence>
<evidence type="ECO:0000313" key="5">
    <source>
        <dbReference type="Proteomes" id="UP000184111"/>
    </source>
</evidence>
<evidence type="ECO:0000256" key="1">
    <source>
        <dbReference type="ARBA" id="ARBA00023172"/>
    </source>
</evidence>
<dbReference type="GO" id="GO:0006310">
    <property type="term" value="P:DNA recombination"/>
    <property type="evidence" value="ECO:0007669"/>
    <property type="project" value="UniProtKB-KW"/>
</dbReference>
<dbReference type="STRING" id="310782.SAMN05216499_102404"/>
<dbReference type="PROSITE" id="PS51898">
    <property type="entry name" value="TYR_RECOMBINASE"/>
    <property type="match status" value="1"/>
</dbReference>
<accession>A0A1M6XFR7</accession>
<protein>
    <submittedName>
        <fullName evidence="4">Phage integrase family protein</fullName>
    </submittedName>
</protein>
<feature type="region of interest" description="Disordered" evidence="2">
    <location>
        <begin position="127"/>
        <end position="146"/>
    </location>
</feature>
<name>A0A1M6XFR7_9ACTN</name>
<dbReference type="SUPFAM" id="SSF56349">
    <property type="entry name" value="DNA breaking-rejoining enzymes"/>
    <property type="match status" value="1"/>
</dbReference>
<dbReference type="InterPro" id="IPR013762">
    <property type="entry name" value="Integrase-like_cat_sf"/>
</dbReference>
<dbReference type="GO" id="GO:0003677">
    <property type="term" value="F:DNA binding"/>
    <property type="evidence" value="ECO:0007669"/>
    <property type="project" value="InterPro"/>
</dbReference>
<feature type="domain" description="Tyr recombinase" evidence="3">
    <location>
        <begin position="1"/>
        <end position="120"/>
    </location>
</feature>
<evidence type="ECO:0000259" key="3">
    <source>
        <dbReference type="PROSITE" id="PS51898"/>
    </source>
</evidence>
<dbReference type="InterPro" id="IPR002104">
    <property type="entry name" value="Integrase_catalytic"/>
</dbReference>
<dbReference type="Proteomes" id="UP000184111">
    <property type="component" value="Unassembled WGS sequence"/>
</dbReference>
<dbReference type="InterPro" id="IPR011010">
    <property type="entry name" value="DNA_brk_join_enz"/>
</dbReference>
<organism evidence="4 5">
    <name type="scientific">Actinacidiphila paucisporea</name>
    <dbReference type="NCBI Taxonomy" id="310782"/>
    <lineage>
        <taxon>Bacteria</taxon>
        <taxon>Bacillati</taxon>
        <taxon>Actinomycetota</taxon>
        <taxon>Actinomycetes</taxon>
        <taxon>Kitasatosporales</taxon>
        <taxon>Streptomycetaceae</taxon>
        <taxon>Actinacidiphila</taxon>
    </lineage>
</organism>
<dbReference type="EMBL" id="FRBI01000002">
    <property type="protein sequence ID" value="SHL04689.1"/>
    <property type="molecule type" value="Genomic_DNA"/>
</dbReference>
<dbReference type="Gene3D" id="1.10.443.10">
    <property type="entry name" value="Intergrase catalytic core"/>
    <property type="match status" value="2"/>
</dbReference>
<dbReference type="Pfam" id="PF00589">
    <property type="entry name" value="Phage_integrase"/>
    <property type="match status" value="1"/>
</dbReference>